<dbReference type="Proteomes" id="UP000230447">
    <property type="component" value="Unassembled WGS sequence"/>
</dbReference>
<dbReference type="SUPFAM" id="SSF82171">
    <property type="entry name" value="DPP6 N-terminal domain-like"/>
    <property type="match status" value="1"/>
</dbReference>
<keyword evidence="1" id="KW-1133">Transmembrane helix</keyword>
<sequence length="443" mass="51343">MKRKTIALYLLTTEKIGIIKVQDNKLKIIAYSQISLRFGIRIKDKCMQENLQNQNISLVQSQLTDNQIMNKKSQRIKIYFFILGFILLGGILYTGVNFYKKGKIVFQGRNKNLLPSPTNIKESEIKTLKKIAFLKATLDKKEAEIWTVGTDGSEETSTGIKLKNVQNFSNFNQSPDMNHVCFIDGDLEQGEEMYLFDLRKNEVKQISNSFFKATKEYDGSSLSNCRWSLDSSKFGYEVTHAPQEYTPYGVGIEKDLPPRKFNIKMGSFIYLINEGKLEKKSDELTIYDDISYGVSKPEWNQDLSGDYYFINQSSDRTRLMQRKNNQEDIIIWEGDHIIANPPPLKLSPNKNKIAFANKGGILVVFEINNPGNIKEYEQARVDGFWTKYEWLSDTEILFWQSWAGHEYKTLEDKSWYQGDLLVLDIQTGLIKKLTEDSRTFWRL</sequence>
<comment type="caution">
    <text evidence="2">The sequence shown here is derived from an EMBL/GenBank/DDBJ whole genome shotgun (WGS) entry which is preliminary data.</text>
</comment>
<protein>
    <submittedName>
        <fullName evidence="2">Uncharacterized protein</fullName>
    </submittedName>
</protein>
<keyword evidence="1" id="KW-0812">Transmembrane</keyword>
<name>A0A2G9ZEF1_9BACT</name>
<dbReference type="AlphaFoldDB" id="A0A2G9ZEF1"/>
<keyword evidence="1" id="KW-0472">Membrane</keyword>
<reference evidence="2 3" key="1">
    <citation type="submission" date="2017-09" db="EMBL/GenBank/DDBJ databases">
        <title>Depth-based differentiation of microbial function through sediment-hosted aquifers and enrichment of novel symbionts in the deep terrestrial subsurface.</title>
        <authorList>
            <person name="Probst A.J."/>
            <person name="Ladd B."/>
            <person name="Jarett J.K."/>
            <person name="Geller-Mcgrath D.E."/>
            <person name="Sieber C.M."/>
            <person name="Emerson J.B."/>
            <person name="Anantharaman K."/>
            <person name="Thomas B.C."/>
            <person name="Malmstrom R."/>
            <person name="Stieglmeier M."/>
            <person name="Klingl A."/>
            <person name="Woyke T."/>
            <person name="Ryan C.M."/>
            <person name="Banfield J.F."/>
        </authorList>
    </citation>
    <scope>NUCLEOTIDE SEQUENCE [LARGE SCALE GENOMIC DNA]</scope>
    <source>
        <strain evidence="2">CG23_combo_of_CG06-09_8_20_14_all_37_87_8</strain>
    </source>
</reference>
<dbReference type="EMBL" id="PCSB01000062">
    <property type="protein sequence ID" value="PIP31546.1"/>
    <property type="molecule type" value="Genomic_DNA"/>
</dbReference>
<organism evidence="2 3">
    <name type="scientific">bacterium (Candidatus Gribaldobacteria) CG23_combo_of_CG06-09_8_20_14_all_37_87_8</name>
    <dbReference type="NCBI Taxonomy" id="2014278"/>
    <lineage>
        <taxon>Bacteria</taxon>
        <taxon>Candidatus Gribaldobacteria</taxon>
    </lineage>
</organism>
<accession>A0A2G9ZEF1</accession>
<feature type="transmembrane region" description="Helical" evidence="1">
    <location>
        <begin position="78"/>
        <end position="99"/>
    </location>
</feature>
<proteinExistence type="predicted"/>
<evidence type="ECO:0000313" key="2">
    <source>
        <dbReference type="EMBL" id="PIP31546.1"/>
    </source>
</evidence>
<gene>
    <name evidence="2" type="ORF">COX24_03035</name>
</gene>
<evidence type="ECO:0000256" key="1">
    <source>
        <dbReference type="SAM" id="Phobius"/>
    </source>
</evidence>
<evidence type="ECO:0000313" key="3">
    <source>
        <dbReference type="Proteomes" id="UP000230447"/>
    </source>
</evidence>